<dbReference type="GO" id="GO:0071555">
    <property type="term" value="P:cell wall organization"/>
    <property type="evidence" value="ECO:0007669"/>
    <property type="project" value="TreeGrafter"/>
</dbReference>
<accession>X1TUH8</accession>
<organism evidence="8">
    <name type="scientific">marine sediment metagenome</name>
    <dbReference type="NCBI Taxonomy" id="412755"/>
    <lineage>
        <taxon>unclassified sequences</taxon>
        <taxon>metagenomes</taxon>
        <taxon>ecological metagenomes</taxon>
    </lineage>
</organism>
<feature type="transmembrane region" description="Helical" evidence="7">
    <location>
        <begin position="47"/>
        <end position="70"/>
    </location>
</feature>
<keyword evidence="6 7" id="KW-0472">Membrane</keyword>
<proteinExistence type="predicted"/>
<dbReference type="PANTHER" id="PTHR22926">
    <property type="entry name" value="PHOSPHO-N-ACETYLMURAMOYL-PENTAPEPTIDE-TRANSFERASE"/>
    <property type="match status" value="1"/>
</dbReference>
<gene>
    <name evidence="8" type="ORF">S12H4_45405</name>
</gene>
<evidence type="ECO:0000256" key="1">
    <source>
        <dbReference type="ARBA" id="ARBA00004651"/>
    </source>
</evidence>
<evidence type="ECO:0000256" key="4">
    <source>
        <dbReference type="ARBA" id="ARBA00022692"/>
    </source>
</evidence>
<keyword evidence="3" id="KW-0808">Transferase</keyword>
<dbReference type="PANTHER" id="PTHR22926:SF3">
    <property type="entry name" value="UNDECAPRENYL-PHOSPHATE ALPHA-N-ACETYLGLUCOSAMINYL 1-PHOSPHATE TRANSFERASE"/>
    <property type="match status" value="1"/>
</dbReference>
<dbReference type="Pfam" id="PF00953">
    <property type="entry name" value="Glycos_transf_4"/>
    <property type="match status" value="1"/>
</dbReference>
<feature type="non-terminal residue" evidence="8">
    <location>
        <position position="1"/>
    </location>
</feature>
<dbReference type="GO" id="GO:0016780">
    <property type="term" value="F:phosphotransferase activity, for other substituted phosphate groups"/>
    <property type="evidence" value="ECO:0007669"/>
    <property type="project" value="InterPro"/>
</dbReference>
<evidence type="ECO:0000256" key="3">
    <source>
        <dbReference type="ARBA" id="ARBA00022679"/>
    </source>
</evidence>
<evidence type="ECO:0000256" key="5">
    <source>
        <dbReference type="ARBA" id="ARBA00022989"/>
    </source>
</evidence>
<keyword evidence="2" id="KW-1003">Cell membrane</keyword>
<feature type="transmembrane region" description="Helical" evidence="7">
    <location>
        <begin position="76"/>
        <end position="95"/>
    </location>
</feature>
<dbReference type="InterPro" id="IPR000715">
    <property type="entry name" value="Glycosyl_transferase_4"/>
</dbReference>
<evidence type="ECO:0000256" key="7">
    <source>
        <dbReference type="SAM" id="Phobius"/>
    </source>
</evidence>
<comment type="caution">
    <text evidence="8">The sequence shown here is derived from an EMBL/GenBank/DDBJ whole genome shotgun (WGS) entry which is preliminary data.</text>
</comment>
<dbReference type="GO" id="GO:0005886">
    <property type="term" value="C:plasma membrane"/>
    <property type="evidence" value="ECO:0007669"/>
    <property type="project" value="UniProtKB-SubCell"/>
</dbReference>
<keyword evidence="4 7" id="KW-0812">Transmembrane</keyword>
<evidence type="ECO:0000313" key="8">
    <source>
        <dbReference type="EMBL" id="GAJ08914.1"/>
    </source>
</evidence>
<comment type="subcellular location">
    <subcellularLocation>
        <location evidence="1">Cell membrane</location>
        <topology evidence="1">Multi-pass membrane protein</topology>
    </subcellularLocation>
</comment>
<protein>
    <recommendedName>
        <fullName evidence="9">Glycosyl transferase family 4</fullName>
    </recommendedName>
</protein>
<evidence type="ECO:0000256" key="2">
    <source>
        <dbReference type="ARBA" id="ARBA00022475"/>
    </source>
</evidence>
<feature type="transmembrane region" description="Helical" evidence="7">
    <location>
        <begin position="15"/>
        <end position="40"/>
    </location>
</feature>
<feature type="transmembrane region" description="Helical" evidence="7">
    <location>
        <begin position="192"/>
        <end position="215"/>
    </location>
</feature>
<sequence>SSIPLIVINTGTHEIFIPFLNTINIGLLYTLVFIPIGIIGATSAYNFLAGFNGLETGQGIIILTFLSFIAYITNSAWLSLIGICMVVALFAFLMFNKYPAKVFPGDILTYAIGALIAIMAIMGNFEKIAIFVFSLYILEVILKLRGRLKKQSFVKPNKDGSLEMPYDKIYSLTHLSLFILKKFKNKVYEKDIIYFIFIFQIIICLLSLVIFSGGLF</sequence>
<dbReference type="EMBL" id="BARW01028072">
    <property type="protein sequence ID" value="GAJ08914.1"/>
    <property type="molecule type" value="Genomic_DNA"/>
</dbReference>
<reference evidence="8" key="1">
    <citation type="journal article" date="2014" name="Front. Microbiol.">
        <title>High frequency of phylogenetically diverse reductive dehalogenase-homologous genes in deep subseafloor sedimentary metagenomes.</title>
        <authorList>
            <person name="Kawai M."/>
            <person name="Futagami T."/>
            <person name="Toyoda A."/>
            <person name="Takaki Y."/>
            <person name="Nishi S."/>
            <person name="Hori S."/>
            <person name="Arai W."/>
            <person name="Tsubouchi T."/>
            <person name="Morono Y."/>
            <person name="Uchiyama I."/>
            <person name="Ito T."/>
            <person name="Fujiyama A."/>
            <person name="Inagaki F."/>
            <person name="Takami H."/>
        </authorList>
    </citation>
    <scope>NUCLEOTIDE SEQUENCE</scope>
    <source>
        <strain evidence="8">Expedition CK06-06</strain>
    </source>
</reference>
<name>X1TUH8_9ZZZZ</name>
<evidence type="ECO:0000256" key="6">
    <source>
        <dbReference type="ARBA" id="ARBA00023136"/>
    </source>
</evidence>
<dbReference type="GO" id="GO:0044038">
    <property type="term" value="P:cell wall macromolecule biosynthetic process"/>
    <property type="evidence" value="ECO:0007669"/>
    <property type="project" value="TreeGrafter"/>
</dbReference>
<keyword evidence="5 7" id="KW-1133">Transmembrane helix</keyword>
<dbReference type="AlphaFoldDB" id="X1TUH8"/>
<evidence type="ECO:0008006" key="9">
    <source>
        <dbReference type="Google" id="ProtNLM"/>
    </source>
</evidence>